<evidence type="ECO:0000313" key="3">
    <source>
        <dbReference type="Proteomes" id="UP000664169"/>
    </source>
</evidence>
<evidence type="ECO:0000259" key="1">
    <source>
        <dbReference type="Pfam" id="PF01636"/>
    </source>
</evidence>
<dbReference type="EMBL" id="CAJPDQ010000013">
    <property type="protein sequence ID" value="CAF9918536.1"/>
    <property type="molecule type" value="Genomic_DNA"/>
</dbReference>
<gene>
    <name evidence="2" type="ORF">GOMPHAMPRED_001547</name>
</gene>
<evidence type="ECO:0000313" key="2">
    <source>
        <dbReference type="EMBL" id="CAF9918536.1"/>
    </source>
</evidence>
<keyword evidence="3" id="KW-1185">Reference proteome</keyword>
<name>A0A8H3F3B5_9LECA</name>
<dbReference type="PANTHER" id="PTHR21310">
    <property type="entry name" value="AMINOGLYCOSIDE PHOSPHOTRANSFERASE-RELATED-RELATED"/>
    <property type="match status" value="1"/>
</dbReference>
<dbReference type="Gene3D" id="3.90.1200.10">
    <property type="match status" value="1"/>
</dbReference>
<dbReference type="OrthoDB" id="2831558at2759"/>
<dbReference type="InterPro" id="IPR002575">
    <property type="entry name" value="Aminoglycoside_PTrfase"/>
</dbReference>
<dbReference type="Proteomes" id="UP000664169">
    <property type="component" value="Unassembled WGS sequence"/>
</dbReference>
<dbReference type="InterPro" id="IPR011009">
    <property type="entry name" value="Kinase-like_dom_sf"/>
</dbReference>
<dbReference type="AlphaFoldDB" id="A0A8H3F3B5"/>
<proteinExistence type="predicted"/>
<organism evidence="2 3">
    <name type="scientific">Gomphillus americanus</name>
    <dbReference type="NCBI Taxonomy" id="1940652"/>
    <lineage>
        <taxon>Eukaryota</taxon>
        <taxon>Fungi</taxon>
        <taxon>Dikarya</taxon>
        <taxon>Ascomycota</taxon>
        <taxon>Pezizomycotina</taxon>
        <taxon>Lecanoromycetes</taxon>
        <taxon>OSLEUM clade</taxon>
        <taxon>Ostropomycetidae</taxon>
        <taxon>Ostropales</taxon>
        <taxon>Graphidaceae</taxon>
        <taxon>Gomphilloideae</taxon>
        <taxon>Gomphillus</taxon>
    </lineage>
</organism>
<protein>
    <recommendedName>
        <fullName evidence="1">Aminoglycoside phosphotransferase domain-containing protein</fullName>
    </recommendedName>
</protein>
<dbReference type="SUPFAM" id="SSF56112">
    <property type="entry name" value="Protein kinase-like (PK-like)"/>
    <property type="match status" value="1"/>
</dbReference>
<accession>A0A8H3F3B5</accession>
<comment type="caution">
    <text evidence="2">The sequence shown here is derived from an EMBL/GenBank/DDBJ whole genome shotgun (WGS) entry which is preliminary data.</text>
</comment>
<reference evidence="2" key="1">
    <citation type="submission" date="2021-03" db="EMBL/GenBank/DDBJ databases">
        <authorList>
            <person name="Tagirdzhanova G."/>
        </authorList>
    </citation>
    <scope>NUCLEOTIDE SEQUENCE</scope>
</reference>
<sequence length="388" mass="43785">MEEAIVQQHQHLIESIIKDKFDFEPNDFTFHRFSSGNNNYVYCIDVSVARKKSRVARSSCISTPLTSPIPSDVDKVILRIAKSGVSLIDSVRIRNEVAFLKLGGEALAPMGNLVPRVYDWSDEGPSATHWILEEWKHGNALTKKDFQALGSQTKQTVMTQVAQIVGYFQDYSLPEHFIHGGITFDDDGVMFSVEPTIPCGGPFPNYYLNGWKDVPGLRKRIDAFFDQGLERVLDGVFEDKPTMIHGDLGLANLLFDPATYRITAVLDFNFAHIAHPVSEFLFSFLDFHGFLLSTIEPQGCLQGLQIKGFPDNTDDLDDTLKVARLWDHSLKDAGNKRPSTIPSAELIANIWWFSQELCEPFWLIERWITSRTKEKLAKTKAQSAAKLD</sequence>
<dbReference type="InterPro" id="IPR051678">
    <property type="entry name" value="AGP_Transferase"/>
</dbReference>
<dbReference type="Pfam" id="PF01636">
    <property type="entry name" value="APH"/>
    <property type="match status" value="1"/>
</dbReference>
<feature type="domain" description="Aminoglycoside phosphotransferase" evidence="1">
    <location>
        <begin position="75"/>
        <end position="282"/>
    </location>
</feature>